<dbReference type="EMBL" id="BART01020836">
    <property type="protein sequence ID" value="GAG92891.1"/>
    <property type="molecule type" value="Genomic_DNA"/>
</dbReference>
<evidence type="ECO:0000313" key="1">
    <source>
        <dbReference type="EMBL" id="GAG92891.1"/>
    </source>
</evidence>
<protein>
    <submittedName>
        <fullName evidence="1">Uncharacterized protein</fullName>
    </submittedName>
</protein>
<organism evidence="1">
    <name type="scientific">marine sediment metagenome</name>
    <dbReference type="NCBI Taxonomy" id="412755"/>
    <lineage>
        <taxon>unclassified sequences</taxon>
        <taxon>metagenomes</taxon>
        <taxon>ecological metagenomes</taxon>
    </lineage>
</organism>
<proteinExistence type="predicted"/>
<feature type="non-terminal residue" evidence="1">
    <location>
        <position position="1"/>
    </location>
</feature>
<accession>X1D8Y2</accession>
<feature type="non-terminal residue" evidence="1">
    <location>
        <position position="292"/>
    </location>
</feature>
<reference evidence="1" key="1">
    <citation type="journal article" date="2014" name="Front. Microbiol.">
        <title>High frequency of phylogenetically diverse reductive dehalogenase-homologous genes in deep subseafloor sedimentary metagenomes.</title>
        <authorList>
            <person name="Kawai M."/>
            <person name="Futagami T."/>
            <person name="Toyoda A."/>
            <person name="Takaki Y."/>
            <person name="Nishi S."/>
            <person name="Hori S."/>
            <person name="Arai W."/>
            <person name="Tsubouchi T."/>
            <person name="Morono Y."/>
            <person name="Uchiyama I."/>
            <person name="Ito T."/>
            <person name="Fujiyama A."/>
            <person name="Inagaki F."/>
            <person name="Takami H."/>
        </authorList>
    </citation>
    <scope>NUCLEOTIDE SEQUENCE</scope>
    <source>
        <strain evidence="1">Expedition CK06-06</strain>
    </source>
</reference>
<name>X1D8Y2_9ZZZZ</name>
<gene>
    <name evidence="1" type="ORF">S01H4_38614</name>
</gene>
<sequence>KAEHFFNLQTAKRIRGSELGEEISAWRHQFFADAEPKALHTNEFWDEFDREILARHHAGNVEMADFDGMIKASIDDLNVAGGIPARQRPAIKAVDRELAPNDVAQLIGARGDDISRSLLDTLTTQNDRDMFTSYVMAHVRADDVGFSKESVGRVYDQIVNSLQIPPERMSWLAGRQIELEAVRRDFHALHNSKMLPDEEIASIGKYLDNTASAVQDVMYAPPVGKKPPVLKEEFTGYNDLRQQAMDEAHKWYYKEFTDYSNANAFDAVMKAIYPFWTYESQRWFWLPRSFVR</sequence>
<dbReference type="AlphaFoldDB" id="X1D8Y2"/>
<comment type="caution">
    <text evidence="1">The sequence shown here is derived from an EMBL/GenBank/DDBJ whole genome shotgun (WGS) entry which is preliminary data.</text>
</comment>